<dbReference type="InterPro" id="IPR015424">
    <property type="entry name" value="PyrdxlP-dep_Trfase"/>
</dbReference>
<evidence type="ECO:0000313" key="6">
    <source>
        <dbReference type="Proteomes" id="UP000007013"/>
    </source>
</evidence>
<dbReference type="RefSeq" id="WP_012374233.1">
    <property type="nucleotide sequence ID" value="NC_010571.1"/>
</dbReference>
<evidence type="ECO:0000256" key="4">
    <source>
        <dbReference type="RuleBase" id="RU004508"/>
    </source>
</evidence>
<dbReference type="PANTHER" id="PTHR30244">
    <property type="entry name" value="TRANSAMINASE"/>
    <property type="match status" value="1"/>
</dbReference>
<dbReference type="AlphaFoldDB" id="B1ZS19"/>
<feature type="modified residue" description="N6-(pyridoxal phosphate)lysine" evidence="3">
    <location>
        <position position="191"/>
    </location>
</feature>
<keyword evidence="6" id="KW-1185">Reference proteome</keyword>
<proteinExistence type="inferred from homology"/>
<comment type="similarity">
    <text evidence="1 4">Belongs to the DegT/DnrJ/EryC1 family.</text>
</comment>
<reference evidence="5 6" key="1">
    <citation type="journal article" date="2011" name="J. Bacteriol.">
        <title>Genome sequence of the verrucomicrobium Opitutus terrae PB90-1, an abundant inhabitant of rice paddy soil ecosystems.</title>
        <authorList>
            <person name="van Passel M.W."/>
            <person name="Kant R."/>
            <person name="Palva A."/>
            <person name="Copeland A."/>
            <person name="Lucas S."/>
            <person name="Lapidus A."/>
            <person name="Glavina del Rio T."/>
            <person name="Pitluck S."/>
            <person name="Goltsman E."/>
            <person name="Clum A."/>
            <person name="Sun H."/>
            <person name="Schmutz J."/>
            <person name="Larimer F.W."/>
            <person name="Land M.L."/>
            <person name="Hauser L."/>
            <person name="Kyrpides N."/>
            <person name="Mikhailova N."/>
            <person name="Richardson P.P."/>
            <person name="Janssen P.H."/>
            <person name="de Vos W.M."/>
            <person name="Smidt H."/>
        </authorList>
    </citation>
    <scope>NUCLEOTIDE SEQUENCE [LARGE SCALE GENOMIC DNA]</scope>
    <source>
        <strain evidence="6">DSM 11246 / JCM 15787 / PB90-1</strain>
    </source>
</reference>
<protein>
    <submittedName>
        <fullName evidence="5">DegT/DnrJ/EryC1/StrS aminotransferase</fullName>
    </submittedName>
</protein>
<gene>
    <name evidence="5" type="ordered locus">Oter_1410</name>
</gene>
<sequence>MSTSPAASTAPFLPLTRPTIDEETIAGVADVLRSGWITSGPKVKELEAKLFDYFGGRPVRVFNSGTCTMEIALRIAGVGPGDEVITTPLSWVATSNVILEVGARPVFVDIDPVTRNIDLEKIEPAITAKTRALLPVDLAGFPVDRDRLYAIARQHKLRVIEDAAQSFGSTWGGRRIGSFGDFVSFSFHPNKNITTIEGGCLVLNDEREAKLAEQYRLQGVVRSGFDGMEVEVVGGKFNLTDVAARVGLGQLPHIDAFNAKRAELVRAYFELLSAPAIAALGLGLPPQDFSGSNWHMFQVVLPDDQLTIKRADVMAQMHASGIGTGVHYPAIHLFAVYRRLGWKEGDFPFAEKVCRNILTLPLFPAMTRDDVRRVVEALVRILEANAKNERHS</sequence>
<dbReference type="Pfam" id="PF01041">
    <property type="entry name" value="DegT_DnrJ_EryC1"/>
    <property type="match status" value="1"/>
</dbReference>
<dbReference type="Gene3D" id="3.90.1150.10">
    <property type="entry name" value="Aspartate Aminotransferase, domain 1"/>
    <property type="match status" value="1"/>
</dbReference>
<dbReference type="KEGG" id="ote:Oter_1410"/>
<dbReference type="Proteomes" id="UP000007013">
    <property type="component" value="Chromosome"/>
</dbReference>
<dbReference type="GO" id="GO:0000271">
    <property type="term" value="P:polysaccharide biosynthetic process"/>
    <property type="evidence" value="ECO:0007669"/>
    <property type="project" value="TreeGrafter"/>
</dbReference>
<dbReference type="HOGENOM" id="CLU_033332_7_2_0"/>
<dbReference type="InterPro" id="IPR015422">
    <property type="entry name" value="PyrdxlP-dep_Trfase_small"/>
</dbReference>
<evidence type="ECO:0000256" key="3">
    <source>
        <dbReference type="PIRSR" id="PIRSR000390-2"/>
    </source>
</evidence>
<dbReference type="SUPFAM" id="SSF53383">
    <property type="entry name" value="PLP-dependent transferases"/>
    <property type="match status" value="1"/>
</dbReference>
<evidence type="ECO:0000313" key="5">
    <source>
        <dbReference type="EMBL" id="ACB74695.1"/>
    </source>
</evidence>
<dbReference type="GO" id="GO:0008483">
    <property type="term" value="F:transaminase activity"/>
    <property type="evidence" value="ECO:0007669"/>
    <property type="project" value="UniProtKB-KW"/>
</dbReference>
<dbReference type="Gene3D" id="3.40.640.10">
    <property type="entry name" value="Type I PLP-dependent aspartate aminotransferase-like (Major domain)"/>
    <property type="match status" value="1"/>
</dbReference>
<organism evidence="5 6">
    <name type="scientific">Opitutus terrae (strain DSM 11246 / JCM 15787 / PB90-1)</name>
    <dbReference type="NCBI Taxonomy" id="452637"/>
    <lineage>
        <taxon>Bacteria</taxon>
        <taxon>Pseudomonadati</taxon>
        <taxon>Verrucomicrobiota</taxon>
        <taxon>Opitutia</taxon>
        <taxon>Opitutales</taxon>
        <taxon>Opitutaceae</taxon>
        <taxon>Opitutus</taxon>
    </lineage>
</organism>
<evidence type="ECO:0000256" key="2">
    <source>
        <dbReference type="PIRSR" id="PIRSR000390-1"/>
    </source>
</evidence>
<dbReference type="PANTHER" id="PTHR30244:SF34">
    <property type="entry name" value="DTDP-4-AMINO-4,6-DIDEOXYGALACTOSE TRANSAMINASE"/>
    <property type="match status" value="1"/>
</dbReference>
<accession>B1ZS19</accession>
<evidence type="ECO:0000256" key="1">
    <source>
        <dbReference type="ARBA" id="ARBA00037999"/>
    </source>
</evidence>
<dbReference type="InterPro" id="IPR015421">
    <property type="entry name" value="PyrdxlP-dep_Trfase_major"/>
</dbReference>
<dbReference type="EMBL" id="CP001032">
    <property type="protein sequence ID" value="ACB74695.1"/>
    <property type="molecule type" value="Genomic_DNA"/>
</dbReference>
<keyword evidence="5" id="KW-0032">Aminotransferase</keyword>
<dbReference type="eggNOG" id="COG0399">
    <property type="taxonomic scope" value="Bacteria"/>
</dbReference>
<keyword evidence="5" id="KW-0808">Transferase</keyword>
<dbReference type="CDD" id="cd00616">
    <property type="entry name" value="AHBA_syn"/>
    <property type="match status" value="1"/>
</dbReference>
<feature type="active site" description="Proton acceptor" evidence="2">
    <location>
        <position position="191"/>
    </location>
</feature>
<keyword evidence="3 4" id="KW-0663">Pyridoxal phosphate</keyword>
<dbReference type="PIRSF" id="PIRSF000390">
    <property type="entry name" value="PLP_StrS"/>
    <property type="match status" value="1"/>
</dbReference>
<dbReference type="InterPro" id="IPR000653">
    <property type="entry name" value="DegT/StrS_aminotransferase"/>
</dbReference>
<dbReference type="STRING" id="452637.Oter_1410"/>
<dbReference type="GO" id="GO:0030170">
    <property type="term" value="F:pyridoxal phosphate binding"/>
    <property type="evidence" value="ECO:0007669"/>
    <property type="project" value="TreeGrafter"/>
</dbReference>
<name>B1ZS19_OPITP</name>